<comment type="caution">
    <text evidence="1">The sequence shown here is derived from an EMBL/GenBank/DDBJ whole genome shotgun (WGS) entry which is preliminary data.</text>
</comment>
<organism evidence="1 2">
    <name type="scientific">Dermacentor silvarum</name>
    <name type="common">Tick</name>
    <dbReference type="NCBI Taxonomy" id="543639"/>
    <lineage>
        <taxon>Eukaryota</taxon>
        <taxon>Metazoa</taxon>
        <taxon>Ecdysozoa</taxon>
        <taxon>Arthropoda</taxon>
        <taxon>Chelicerata</taxon>
        <taxon>Arachnida</taxon>
        <taxon>Acari</taxon>
        <taxon>Parasitiformes</taxon>
        <taxon>Ixodida</taxon>
        <taxon>Ixodoidea</taxon>
        <taxon>Ixodidae</taxon>
        <taxon>Rhipicephalinae</taxon>
        <taxon>Dermacentor</taxon>
    </lineage>
</organism>
<name>A0ACB8DZD2_DERSI</name>
<reference evidence="1" key="1">
    <citation type="submission" date="2020-05" db="EMBL/GenBank/DDBJ databases">
        <title>Large-scale comparative analyses of tick genomes elucidate their genetic diversity and vector capacities.</title>
        <authorList>
            <person name="Jia N."/>
            <person name="Wang J."/>
            <person name="Shi W."/>
            <person name="Du L."/>
            <person name="Sun Y."/>
            <person name="Zhan W."/>
            <person name="Jiang J."/>
            <person name="Wang Q."/>
            <person name="Zhang B."/>
            <person name="Ji P."/>
            <person name="Sakyi L.B."/>
            <person name="Cui X."/>
            <person name="Yuan T."/>
            <person name="Jiang B."/>
            <person name="Yang W."/>
            <person name="Lam T.T.-Y."/>
            <person name="Chang Q."/>
            <person name="Ding S."/>
            <person name="Wang X."/>
            <person name="Zhu J."/>
            <person name="Ruan X."/>
            <person name="Zhao L."/>
            <person name="Wei J."/>
            <person name="Que T."/>
            <person name="Du C."/>
            <person name="Cheng J."/>
            <person name="Dai P."/>
            <person name="Han X."/>
            <person name="Huang E."/>
            <person name="Gao Y."/>
            <person name="Liu J."/>
            <person name="Shao H."/>
            <person name="Ye R."/>
            <person name="Li L."/>
            <person name="Wei W."/>
            <person name="Wang X."/>
            <person name="Wang C."/>
            <person name="Yang T."/>
            <person name="Huo Q."/>
            <person name="Li W."/>
            <person name="Guo W."/>
            <person name="Chen H."/>
            <person name="Zhou L."/>
            <person name="Ni X."/>
            <person name="Tian J."/>
            <person name="Zhou Y."/>
            <person name="Sheng Y."/>
            <person name="Liu T."/>
            <person name="Pan Y."/>
            <person name="Xia L."/>
            <person name="Li J."/>
            <person name="Zhao F."/>
            <person name="Cao W."/>
        </authorList>
    </citation>
    <scope>NUCLEOTIDE SEQUENCE</scope>
    <source>
        <strain evidence="1">Dsil-2018</strain>
    </source>
</reference>
<accession>A0ACB8DZD2</accession>
<proteinExistence type="predicted"/>
<keyword evidence="2" id="KW-1185">Reference proteome</keyword>
<protein>
    <submittedName>
        <fullName evidence="1">Uncharacterized protein</fullName>
    </submittedName>
</protein>
<evidence type="ECO:0000313" key="2">
    <source>
        <dbReference type="Proteomes" id="UP000821865"/>
    </source>
</evidence>
<evidence type="ECO:0000313" key="1">
    <source>
        <dbReference type="EMBL" id="KAH7979439.1"/>
    </source>
</evidence>
<dbReference type="Proteomes" id="UP000821865">
    <property type="component" value="Chromosome 1"/>
</dbReference>
<dbReference type="EMBL" id="CM023470">
    <property type="protein sequence ID" value="KAH7979439.1"/>
    <property type="molecule type" value="Genomic_DNA"/>
</dbReference>
<sequence length="588" mass="64118">MEPTLEEERQPPASDERPKSTPELTPKPLRPGILKSPPGSAEPLKQASTKTLRFKMDESPEPVPPASPTAPAPPAPPTTSAPPASTSQMTAVPGEAVALRQTSEPVQHKGRHDRMGDSPEISPSLSEGTEETLSEGHSSSSSSSSSSQSGDDWDVPGEHPAKSNAPSAATAAATAPAVHGLLGDHSVKMPSWIPDDMMRYFSSFGRKEGDKVLQEAGASRTALEIEDADDEDDTSLSPPLEDANPWRTPLVQCALVALLGVLTLVLVVAAVAEASRKSVSQSVAKRELDVDDAITTVGPEESHDYMPVPQVPLNDIEESSRRAAATVRSSGNTEGDASFFRSDSVEDASALVATSETQVIPSTSGERPQEILGKVRQLKGHTIRPSRKGKEPRVCDPPSFTYCRAARPEFYYNHSSGDCEAASHQVQLCNRGPNRFPSKHSCHLKCVERKRPDDLCSQVVSFVKCTRQDYKHVTRWYFDGERCRRWRHSRRDRCLSDHDQVFTTVQDCRSSCIAVNASECHVPKLTDCGVPQRLSPYFAHRTRQSDPFHCISVSSLRKNRDGQHVCLKGANRFRTVHACRETCAHGGK</sequence>
<gene>
    <name evidence="1" type="ORF">HPB49_009424</name>
</gene>